<protein>
    <submittedName>
        <fullName evidence="1">Uncharacterized protein</fullName>
    </submittedName>
</protein>
<accession>A0A0A9CAF7</accession>
<proteinExistence type="predicted"/>
<sequence length="77" mass="8978">MYPYSHYFCNNLLLYYSFLSAQVPAMSFKQSCHQWHARATVLIMKPGANLCVKPLEGYPRKTFLVGERPSIFIKFAR</sequence>
<evidence type="ECO:0000313" key="1">
    <source>
        <dbReference type="EMBL" id="JAD73284.1"/>
    </source>
</evidence>
<reference evidence="1" key="1">
    <citation type="submission" date="2014-09" db="EMBL/GenBank/DDBJ databases">
        <authorList>
            <person name="Magalhaes I.L.F."/>
            <person name="Oliveira U."/>
            <person name="Santos F.R."/>
            <person name="Vidigal T.H.D.A."/>
            <person name="Brescovit A.D."/>
            <person name="Santos A.J."/>
        </authorList>
    </citation>
    <scope>NUCLEOTIDE SEQUENCE</scope>
    <source>
        <tissue evidence="1">Shoot tissue taken approximately 20 cm above the soil surface</tissue>
    </source>
</reference>
<dbReference type="AlphaFoldDB" id="A0A0A9CAF7"/>
<reference evidence="1" key="2">
    <citation type="journal article" date="2015" name="Data Brief">
        <title>Shoot transcriptome of the giant reed, Arundo donax.</title>
        <authorList>
            <person name="Barrero R.A."/>
            <person name="Guerrero F.D."/>
            <person name="Moolhuijzen P."/>
            <person name="Goolsby J.A."/>
            <person name="Tidwell J."/>
            <person name="Bellgard S.E."/>
            <person name="Bellgard M.I."/>
        </authorList>
    </citation>
    <scope>NUCLEOTIDE SEQUENCE</scope>
    <source>
        <tissue evidence="1">Shoot tissue taken approximately 20 cm above the soil surface</tissue>
    </source>
</reference>
<name>A0A0A9CAF7_ARUDO</name>
<organism evidence="1">
    <name type="scientific">Arundo donax</name>
    <name type="common">Giant reed</name>
    <name type="synonym">Donax arundinaceus</name>
    <dbReference type="NCBI Taxonomy" id="35708"/>
    <lineage>
        <taxon>Eukaryota</taxon>
        <taxon>Viridiplantae</taxon>
        <taxon>Streptophyta</taxon>
        <taxon>Embryophyta</taxon>
        <taxon>Tracheophyta</taxon>
        <taxon>Spermatophyta</taxon>
        <taxon>Magnoliopsida</taxon>
        <taxon>Liliopsida</taxon>
        <taxon>Poales</taxon>
        <taxon>Poaceae</taxon>
        <taxon>PACMAD clade</taxon>
        <taxon>Arundinoideae</taxon>
        <taxon>Arundineae</taxon>
        <taxon>Arundo</taxon>
    </lineage>
</organism>
<dbReference type="EMBL" id="GBRH01224611">
    <property type="protein sequence ID" value="JAD73284.1"/>
    <property type="molecule type" value="Transcribed_RNA"/>
</dbReference>